<keyword evidence="4" id="KW-0472">Membrane</keyword>
<evidence type="ECO:0000256" key="4">
    <source>
        <dbReference type="ARBA" id="ARBA00023136"/>
    </source>
</evidence>
<dbReference type="Proteomes" id="UP000546007">
    <property type="component" value="Unassembled WGS sequence"/>
</dbReference>
<name>A0A7W6N015_9BACT</name>
<dbReference type="OrthoDB" id="618454at2"/>
<comment type="similarity">
    <text evidence="2">Belongs to the SusD family.</text>
</comment>
<dbReference type="PROSITE" id="PS51257">
    <property type="entry name" value="PROKAR_LIPOPROTEIN"/>
    <property type="match status" value="1"/>
</dbReference>
<sequence>MKKYSILWFAVLLCGLSTSCKDFLNEYSQNLAYIETASDLEELLLGSGYQDPAMTICPGAAIATFGNKTQNRDFMTCIHLMDDDIKEAPAPVAKEYKTRSWQIVAGYYRWADDPAIGLTGIAVQDYIWADFYRRIAVLNSIISAIPEQRSKHKFGEEETLNQVGGETYFLRAWYYFMLTNIYGAPYDKSNPNATWGVPLKLSEEVIDIYYSRNTVGEVYASIEADLKKAIEFFKLLSSPRKNAQHGSIDACYALLSRVYLYMERYEDCIEVANKIEGYGVKSLSSLPVTESFATLESVETIFSHGPHEAYWIFGDDAELEISSRIDIDHLLATGEIVMITTRTVKQNGWSYACSPEFEGLFDENDYRLNRFFSRTRYAKNLVPRKYKSKISISEYDPVSMDTVVYANTGTPASTGGWLRYPEILLNKAEAQACLGQSEAVSTLRSLMQYRYKKMPTIPSGGKELVDFVRLERRKELCYEGHRWFDLRRYAVNNTYPCKRAIEHVCYQIATDAGGSVIAEKVGETTLEEYNDNSFGSWMIPIPQSVIEFCDGNMKNPVRGGVTANFVIEKEEEETL</sequence>
<dbReference type="EMBL" id="JACIES010000010">
    <property type="protein sequence ID" value="MBB4027544.1"/>
    <property type="molecule type" value="Genomic_DNA"/>
</dbReference>
<reference evidence="9 10" key="1">
    <citation type="submission" date="2020-08" db="EMBL/GenBank/DDBJ databases">
        <title>Genomic Encyclopedia of Type Strains, Phase IV (KMG-IV): sequencing the most valuable type-strain genomes for metagenomic binning, comparative biology and taxonomic classification.</title>
        <authorList>
            <person name="Goeker M."/>
        </authorList>
    </citation>
    <scope>NUCLEOTIDE SEQUENCE [LARGE SCALE GENOMIC DNA]</scope>
    <source>
        <strain evidence="9 10">DSM 105721</strain>
    </source>
</reference>
<dbReference type="Gene3D" id="1.25.40.390">
    <property type="match status" value="1"/>
</dbReference>
<feature type="chain" id="PRO_5030560519" description="RagB/SusD family nutrient uptake outer membrane protein" evidence="6">
    <location>
        <begin position="21"/>
        <end position="575"/>
    </location>
</feature>
<dbReference type="GO" id="GO:0009279">
    <property type="term" value="C:cell outer membrane"/>
    <property type="evidence" value="ECO:0007669"/>
    <property type="project" value="UniProtKB-SubCell"/>
</dbReference>
<organism evidence="9 10">
    <name type="scientific">Butyricimonas faecihominis</name>
    <dbReference type="NCBI Taxonomy" id="1472416"/>
    <lineage>
        <taxon>Bacteria</taxon>
        <taxon>Pseudomonadati</taxon>
        <taxon>Bacteroidota</taxon>
        <taxon>Bacteroidia</taxon>
        <taxon>Bacteroidales</taxon>
        <taxon>Odoribacteraceae</taxon>
        <taxon>Butyricimonas</taxon>
    </lineage>
</organism>
<comment type="caution">
    <text evidence="9">The sequence shown here is derived from an EMBL/GenBank/DDBJ whole genome shotgun (WGS) entry which is preliminary data.</text>
</comment>
<dbReference type="GeneID" id="93103076"/>
<comment type="subcellular location">
    <subcellularLocation>
        <location evidence="1">Cell outer membrane</location>
    </subcellularLocation>
</comment>
<feature type="signal peptide" evidence="6">
    <location>
        <begin position="1"/>
        <end position="20"/>
    </location>
</feature>
<evidence type="ECO:0000256" key="1">
    <source>
        <dbReference type="ARBA" id="ARBA00004442"/>
    </source>
</evidence>
<protein>
    <recommendedName>
        <fullName evidence="11">RagB/SusD family nutrient uptake outer membrane protein</fullName>
    </recommendedName>
</protein>
<dbReference type="InterPro" id="IPR033985">
    <property type="entry name" value="SusD-like_N"/>
</dbReference>
<dbReference type="Pfam" id="PF14322">
    <property type="entry name" value="SusD-like_3"/>
    <property type="match status" value="1"/>
</dbReference>
<evidence type="ECO:0008006" key="11">
    <source>
        <dbReference type="Google" id="ProtNLM"/>
    </source>
</evidence>
<evidence type="ECO:0000259" key="7">
    <source>
        <dbReference type="Pfam" id="PF07980"/>
    </source>
</evidence>
<dbReference type="InterPro" id="IPR012944">
    <property type="entry name" value="SusD_RagB_dom"/>
</dbReference>
<dbReference type="InterPro" id="IPR011990">
    <property type="entry name" value="TPR-like_helical_dom_sf"/>
</dbReference>
<evidence type="ECO:0000256" key="2">
    <source>
        <dbReference type="ARBA" id="ARBA00006275"/>
    </source>
</evidence>
<dbReference type="AlphaFoldDB" id="A0A7W6N015"/>
<evidence type="ECO:0000256" key="6">
    <source>
        <dbReference type="SAM" id="SignalP"/>
    </source>
</evidence>
<keyword evidence="3 6" id="KW-0732">Signal</keyword>
<feature type="domain" description="SusD-like N-terminal" evidence="8">
    <location>
        <begin position="127"/>
        <end position="260"/>
    </location>
</feature>
<proteinExistence type="inferred from homology"/>
<gene>
    <name evidence="9" type="ORF">GGR14_003356</name>
</gene>
<evidence type="ECO:0000313" key="9">
    <source>
        <dbReference type="EMBL" id="MBB4027544.1"/>
    </source>
</evidence>
<keyword evidence="5" id="KW-0998">Cell outer membrane</keyword>
<dbReference type="Pfam" id="PF07980">
    <property type="entry name" value="SusD_RagB"/>
    <property type="match status" value="1"/>
</dbReference>
<feature type="domain" description="RagB/SusD" evidence="7">
    <location>
        <begin position="409"/>
        <end position="549"/>
    </location>
</feature>
<dbReference type="SUPFAM" id="SSF48452">
    <property type="entry name" value="TPR-like"/>
    <property type="match status" value="1"/>
</dbReference>
<evidence type="ECO:0000313" key="10">
    <source>
        <dbReference type="Proteomes" id="UP000546007"/>
    </source>
</evidence>
<evidence type="ECO:0000256" key="5">
    <source>
        <dbReference type="ARBA" id="ARBA00023237"/>
    </source>
</evidence>
<keyword evidence="10" id="KW-1185">Reference proteome</keyword>
<evidence type="ECO:0000259" key="8">
    <source>
        <dbReference type="Pfam" id="PF14322"/>
    </source>
</evidence>
<evidence type="ECO:0000256" key="3">
    <source>
        <dbReference type="ARBA" id="ARBA00022729"/>
    </source>
</evidence>
<accession>A0A7W6N015</accession>
<dbReference type="RefSeq" id="WP_124315730.1">
    <property type="nucleotide sequence ID" value="NZ_AP028155.1"/>
</dbReference>